<sequence length="141" mass="15525">MKYGRPIVQSNQISSLRRVILVADDKQSSRDLLHAILDDKYVVVEASDGEEALLMAFESIPHLVILDIHMPKRDGFGVVTELRKEPALQNVPIMALTASASLDEKDKIMNSGFDACFVKPIGPAKLREAVAALLQKKSLIT</sequence>
<evidence type="ECO:0000313" key="5">
    <source>
        <dbReference type="EMBL" id="XBH14708.1"/>
    </source>
</evidence>
<dbReference type="PANTHER" id="PTHR44591:SF3">
    <property type="entry name" value="RESPONSE REGULATORY DOMAIN-CONTAINING PROTEIN"/>
    <property type="match status" value="1"/>
</dbReference>
<dbReference type="KEGG" id="epl:P4G45_06005"/>
<dbReference type="RefSeq" id="WP_348268767.1">
    <property type="nucleotide sequence ID" value="NZ_CP121194.1"/>
</dbReference>
<accession>A0AAU7D0U0</accession>
<organism evidence="4">
    <name type="scientific">Edaphobacter paludis</name>
    <dbReference type="NCBI Taxonomy" id="3035702"/>
    <lineage>
        <taxon>Bacteria</taxon>
        <taxon>Pseudomonadati</taxon>
        <taxon>Acidobacteriota</taxon>
        <taxon>Terriglobia</taxon>
        <taxon>Terriglobales</taxon>
        <taxon>Acidobacteriaceae</taxon>
        <taxon>Edaphobacter</taxon>
    </lineage>
</organism>
<evidence type="ECO:0000259" key="3">
    <source>
        <dbReference type="PROSITE" id="PS50110"/>
    </source>
</evidence>
<evidence type="ECO:0000313" key="4">
    <source>
        <dbReference type="EMBL" id="XBH11279.1"/>
    </source>
</evidence>
<protein>
    <submittedName>
        <fullName evidence="4">Response regulator</fullName>
    </submittedName>
</protein>
<dbReference type="EMBL" id="CP121194">
    <property type="protein sequence ID" value="XBH11279.1"/>
    <property type="molecule type" value="Genomic_DNA"/>
</dbReference>
<accession>A0AAU7DAD6</accession>
<dbReference type="Gene3D" id="3.40.50.2300">
    <property type="match status" value="1"/>
</dbReference>
<feature type="modified residue" description="4-aspartylphosphate" evidence="2">
    <location>
        <position position="67"/>
    </location>
</feature>
<reference evidence="4" key="1">
    <citation type="submission" date="2023-03" db="EMBL/GenBank/DDBJ databases">
        <title>Edaphobacter sp.</title>
        <authorList>
            <person name="Huber K.J."/>
            <person name="Papendorf J."/>
            <person name="Pilke C."/>
            <person name="Bunk B."/>
            <person name="Sproeer C."/>
            <person name="Pester M."/>
        </authorList>
    </citation>
    <scope>NUCLEOTIDE SEQUENCE</scope>
    <source>
        <strain evidence="4">DSM 109919</strain>
        <strain evidence="5">DSM 109920</strain>
    </source>
</reference>
<proteinExistence type="predicted"/>
<dbReference type="InterPro" id="IPR011006">
    <property type="entry name" value="CheY-like_superfamily"/>
</dbReference>
<dbReference type="InterPro" id="IPR001789">
    <property type="entry name" value="Sig_transdc_resp-reg_receiver"/>
</dbReference>
<dbReference type="SUPFAM" id="SSF52172">
    <property type="entry name" value="CheY-like"/>
    <property type="match status" value="1"/>
</dbReference>
<keyword evidence="1 2" id="KW-0597">Phosphoprotein</keyword>
<dbReference type="AlphaFoldDB" id="A0AAU7D0U0"/>
<name>A0AAU7D0U0_9BACT</name>
<dbReference type="PANTHER" id="PTHR44591">
    <property type="entry name" value="STRESS RESPONSE REGULATOR PROTEIN 1"/>
    <property type="match status" value="1"/>
</dbReference>
<dbReference type="SMART" id="SM00448">
    <property type="entry name" value="REC"/>
    <property type="match status" value="1"/>
</dbReference>
<dbReference type="InterPro" id="IPR050595">
    <property type="entry name" value="Bact_response_regulator"/>
</dbReference>
<evidence type="ECO:0000256" key="2">
    <source>
        <dbReference type="PROSITE-ProRule" id="PRU00169"/>
    </source>
</evidence>
<feature type="domain" description="Response regulatory" evidence="3">
    <location>
        <begin position="19"/>
        <end position="134"/>
    </location>
</feature>
<dbReference type="PROSITE" id="PS50110">
    <property type="entry name" value="RESPONSE_REGULATORY"/>
    <property type="match status" value="1"/>
</dbReference>
<dbReference type="EMBL" id="CP121195">
    <property type="protein sequence ID" value="XBH14708.1"/>
    <property type="molecule type" value="Genomic_DNA"/>
</dbReference>
<evidence type="ECO:0000256" key="1">
    <source>
        <dbReference type="ARBA" id="ARBA00022553"/>
    </source>
</evidence>
<dbReference type="Pfam" id="PF00072">
    <property type="entry name" value="Response_reg"/>
    <property type="match status" value="1"/>
</dbReference>
<dbReference type="GO" id="GO:0000160">
    <property type="term" value="P:phosphorelay signal transduction system"/>
    <property type="evidence" value="ECO:0007669"/>
    <property type="project" value="InterPro"/>
</dbReference>
<gene>
    <name evidence="4" type="ORF">P4G45_06005</name>
    <name evidence="5" type="ORF">P8936_05980</name>
</gene>